<evidence type="ECO:0000256" key="2">
    <source>
        <dbReference type="RuleBase" id="RU003457"/>
    </source>
</evidence>
<evidence type="ECO:0000313" key="5">
    <source>
        <dbReference type="EMBL" id="QDT07568.1"/>
    </source>
</evidence>
<sequence length="288" mass="31607">MQLGGAAPCWHPRTETIDWVMIMNESRRNMLSLTAAGLIHVAADPDTVVGDEAPSMDLLIRQAAQRGHTDIGWLNSFHSFSFGEYYDQRHMGFRSLRVINDDRIAAGRGFPTHPHRDMEIISYVLEGSLQHKDSTGHGAIITPDDIQMMSAGTGITHSEYNPSPTDANHFLQIWIEPGLKGVRPRYSDNKVTLDQKQNQWKKIAGPDGSNASVSIHQDASIFATNLLAGQSADYVVQRGRHAWLQVARGEVMVNGTKLVSGDAVATSRATALHIVATQDSDALLFDLA</sequence>
<dbReference type="Gene3D" id="2.60.120.10">
    <property type="entry name" value="Jelly Rolls"/>
    <property type="match status" value="2"/>
</dbReference>
<dbReference type="InterPro" id="IPR003829">
    <property type="entry name" value="Pirin_N_dom"/>
</dbReference>
<dbReference type="Proteomes" id="UP000318538">
    <property type="component" value="Chromosome"/>
</dbReference>
<comment type="similarity">
    <text evidence="1 2">Belongs to the pirin family.</text>
</comment>
<name>A0A517NK94_9BACT</name>
<dbReference type="SUPFAM" id="SSF51182">
    <property type="entry name" value="RmlC-like cupins"/>
    <property type="match status" value="1"/>
</dbReference>
<feature type="domain" description="Quercetin 2,3-dioxygenase C-terminal cupin" evidence="4">
    <location>
        <begin position="203"/>
        <end position="287"/>
    </location>
</feature>
<dbReference type="Pfam" id="PF17954">
    <property type="entry name" value="Pirin_C_2"/>
    <property type="match status" value="1"/>
</dbReference>
<dbReference type="InterPro" id="IPR012093">
    <property type="entry name" value="Pirin"/>
</dbReference>
<accession>A0A517NK94</accession>
<dbReference type="PANTHER" id="PTHR43212">
    <property type="entry name" value="QUERCETIN 2,3-DIOXYGENASE"/>
    <property type="match status" value="1"/>
</dbReference>
<evidence type="ECO:0000256" key="1">
    <source>
        <dbReference type="ARBA" id="ARBA00008416"/>
    </source>
</evidence>
<keyword evidence="6" id="KW-1185">Reference proteome</keyword>
<evidence type="ECO:0000259" key="4">
    <source>
        <dbReference type="Pfam" id="PF17954"/>
    </source>
</evidence>
<gene>
    <name evidence="5" type="primary">yhhW</name>
    <name evidence="5" type="ORF">K227x_59960</name>
</gene>
<evidence type="ECO:0000313" key="6">
    <source>
        <dbReference type="Proteomes" id="UP000318538"/>
    </source>
</evidence>
<dbReference type="GO" id="GO:0008127">
    <property type="term" value="F:quercetin 2,3-dioxygenase activity"/>
    <property type="evidence" value="ECO:0007669"/>
    <property type="project" value="UniProtKB-EC"/>
</dbReference>
<dbReference type="KEGG" id="rlc:K227x_59960"/>
<dbReference type="AlphaFoldDB" id="A0A517NK94"/>
<feature type="domain" description="Pirin N-terminal" evidence="3">
    <location>
        <begin position="64"/>
        <end position="175"/>
    </location>
</feature>
<dbReference type="CDD" id="cd02910">
    <property type="entry name" value="cupin_Yhhw_N"/>
    <property type="match status" value="1"/>
</dbReference>
<evidence type="ECO:0000259" key="3">
    <source>
        <dbReference type="Pfam" id="PF02678"/>
    </source>
</evidence>
<keyword evidence="5" id="KW-0223">Dioxygenase</keyword>
<dbReference type="Pfam" id="PF02678">
    <property type="entry name" value="Pirin"/>
    <property type="match status" value="1"/>
</dbReference>
<keyword evidence="5" id="KW-0560">Oxidoreductase</keyword>
<organism evidence="5 6">
    <name type="scientific">Rubripirellula lacrimiformis</name>
    <dbReference type="NCBI Taxonomy" id="1930273"/>
    <lineage>
        <taxon>Bacteria</taxon>
        <taxon>Pseudomonadati</taxon>
        <taxon>Planctomycetota</taxon>
        <taxon>Planctomycetia</taxon>
        <taxon>Pirellulales</taxon>
        <taxon>Pirellulaceae</taxon>
        <taxon>Rubripirellula</taxon>
    </lineage>
</organism>
<dbReference type="EC" id="1.13.11.24" evidence="5"/>
<reference evidence="5 6" key="1">
    <citation type="submission" date="2019-02" db="EMBL/GenBank/DDBJ databases">
        <title>Deep-cultivation of Planctomycetes and their phenomic and genomic characterization uncovers novel biology.</title>
        <authorList>
            <person name="Wiegand S."/>
            <person name="Jogler M."/>
            <person name="Boedeker C."/>
            <person name="Pinto D."/>
            <person name="Vollmers J."/>
            <person name="Rivas-Marin E."/>
            <person name="Kohn T."/>
            <person name="Peeters S.H."/>
            <person name="Heuer A."/>
            <person name="Rast P."/>
            <person name="Oberbeckmann S."/>
            <person name="Bunk B."/>
            <person name="Jeske O."/>
            <person name="Meyerdierks A."/>
            <person name="Storesund J.E."/>
            <person name="Kallscheuer N."/>
            <person name="Luecker S."/>
            <person name="Lage O.M."/>
            <person name="Pohl T."/>
            <person name="Merkel B.J."/>
            <person name="Hornburger P."/>
            <person name="Mueller R.-W."/>
            <person name="Bruemmer F."/>
            <person name="Labrenz M."/>
            <person name="Spormann A.M."/>
            <person name="Op den Camp H."/>
            <person name="Overmann J."/>
            <person name="Amann R."/>
            <person name="Jetten M.S.M."/>
            <person name="Mascher T."/>
            <person name="Medema M.H."/>
            <person name="Devos D.P."/>
            <person name="Kaster A.-K."/>
            <person name="Ovreas L."/>
            <person name="Rohde M."/>
            <person name="Galperin M.Y."/>
            <person name="Jogler C."/>
        </authorList>
    </citation>
    <scope>NUCLEOTIDE SEQUENCE [LARGE SCALE GENOMIC DNA]</scope>
    <source>
        <strain evidence="5 6">K22_7</strain>
    </source>
</reference>
<dbReference type="PANTHER" id="PTHR43212:SF3">
    <property type="entry name" value="QUERCETIN 2,3-DIOXYGENASE"/>
    <property type="match status" value="1"/>
</dbReference>
<dbReference type="InterPro" id="IPR041602">
    <property type="entry name" value="Quercetinase_C"/>
</dbReference>
<dbReference type="EMBL" id="CP036525">
    <property type="protein sequence ID" value="QDT07568.1"/>
    <property type="molecule type" value="Genomic_DNA"/>
</dbReference>
<dbReference type="InterPro" id="IPR011051">
    <property type="entry name" value="RmlC_Cupin_sf"/>
</dbReference>
<dbReference type="CDD" id="cd20311">
    <property type="entry name" value="cupin_Yhhw_C"/>
    <property type="match status" value="1"/>
</dbReference>
<protein>
    <submittedName>
        <fullName evidence="5">Quercetin 2,3-dioxygenase</fullName>
        <ecNumber evidence="5">1.13.11.24</ecNumber>
    </submittedName>
</protein>
<dbReference type="InterPro" id="IPR014710">
    <property type="entry name" value="RmlC-like_jellyroll"/>
</dbReference>
<proteinExistence type="inferred from homology"/>